<keyword evidence="6" id="KW-0720">Serine protease</keyword>
<evidence type="ECO:0000256" key="7">
    <source>
        <dbReference type="ARBA" id="ARBA00022837"/>
    </source>
</evidence>
<evidence type="ECO:0000256" key="4">
    <source>
        <dbReference type="ARBA" id="ARBA00022723"/>
    </source>
</evidence>
<proteinExistence type="predicted"/>
<name>A0AAD7FT19_9AGAR</name>
<dbReference type="CDD" id="cd11377">
    <property type="entry name" value="Pro-peptidase_S53"/>
    <property type="match status" value="1"/>
</dbReference>
<keyword evidence="13" id="KW-1185">Reference proteome</keyword>
<evidence type="ECO:0000256" key="5">
    <source>
        <dbReference type="ARBA" id="ARBA00022801"/>
    </source>
</evidence>
<evidence type="ECO:0000256" key="8">
    <source>
        <dbReference type="ARBA" id="ARBA00023145"/>
    </source>
</evidence>
<dbReference type="Pfam" id="PF09286">
    <property type="entry name" value="Pro-kuma_activ"/>
    <property type="match status" value="1"/>
</dbReference>
<dbReference type="SMART" id="SM00944">
    <property type="entry name" value="Pro-kuma_activ"/>
    <property type="match status" value="1"/>
</dbReference>
<keyword evidence="7" id="KW-0106">Calcium</keyword>
<feature type="signal peptide" evidence="10">
    <location>
        <begin position="1"/>
        <end position="17"/>
    </location>
</feature>
<dbReference type="PANTHER" id="PTHR14218">
    <property type="entry name" value="PROTEASE S8 TRIPEPTIDYL PEPTIDASE I CLN2"/>
    <property type="match status" value="1"/>
</dbReference>
<keyword evidence="8" id="KW-0865">Zymogen</keyword>
<dbReference type="Proteomes" id="UP001221142">
    <property type="component" value="Unassembled WGS sequence"/>
</dbReference>
<dbReference type="SUPFAM" id="SSF52743">
    <property type="entry name" value="Subtilisin-like"/>
    <property type="match status" value="1"/>
</dbReference>
<evidence type="ECO:0000256" key="2">
    <source>
        <dbReference type="ARBA" id="ARBA00004239"/>
    </source>
</evidence>
<keyword evidence="4" id="KW-0479">Metal-binding</keyword>
<comment type="caution">
    <text evidence="12">The sequence shown here is derived from an EMBL/GenBank/DDBJ whole genome shotgun (WGS) entry which is preliminary data.</text>
</comment>
<evidence type="ECO:0000313" key="12">
    <source>
        <dbReference type="EMBL" id="KAJ7636584.1"/>
    </source>
</evidence>
<dbReference type="PROSITE" id="PS51695">
    <property type="entry name" value="SEDOLISIN"/>
    <property type="match status" value="1"/>
</dbReference>
<sequence>MVLLGLFVAALCTTGLGRTVVRERRATAILGFVNHGPAHPTQMLTLRLGLAPNDAAGLDAKLASISTPGSPEFRQWLSREEVKSYLEPSADTLSALDSFASANGLEYQITAPNGDWATITLPVSHADQLFDAEFTVFSHRSTSENITRTLSVSLPAHLVGHVIHPTTDFTDHIKGRLMPGPVPLKRQADASCDTSTAAGALYGIPAAPATQSSSHLLVAAYQGVPAQIADISEFLTQFRPDIPANTTYNVLTASGGPTPISFEANLDMEYTMGIATNVSVDFLSVGNPIASLATSFLDTTTFIAGLDNPPTVMTTSWGGNEDSFDLSMAARICDGYKALGARGISVIFASGDGGVHGGHDSASVCETPFIPVFPASCPWVTSVGATFGWEEKALNLSSGGFSNYFPAPDYQTTAVSNFLQTGIPENFTGVFNASGRGFPDVAVQGLGSGTRASSPLFAAIIALVNDCLVAAGKPVLGFLNPFLYGVAQEQGINTGYECPAGGLAFAAGVGWDPLSGWGSPKFEELLAAAMDY</sequence>
<dbReference type="GO" id="GO:0046872">
    <property type="term" value="F:metal ion binding"/>
    <property type="evidence" value="ECO:0007669"/>
    <property type="project" value="UniProtKB-KW"/>
</dbReference>
<dbReference type="Gene3D" id="3.40.50.200">
    <property type="entry name" value="Peptidase S8/S53 domain"/>
    <property type="match status" value="1"/>
</dbReference>
<reference evidence="12" key="1">
    <citation type="submission" date="2023-03" db="EMBL/GenBank/DDBJ databases">
        <title>Massive genome expansion in bonnet fungi (Mycena s.s.) driven by repeated elements and novel gene families across ecological guilds.</title>
        <authorList>
            <consortium name="Lawrence Berkeley National Laboratory"/>
            <person name="Harder C.B."/>
            <person name="Miyauchi S."/>
            <person name="Viragh M."/>
            <person name="Kuo A."/>
            <person name="Thoen E."/>
            <person name="Andreopoulos B."/>
            <person name="Lu D."/>
            <person name="Skrede I."/>
            <person name="Drula E."/>
            <person name="Henrissat B."/>
            <person name="Morin E."/>
            <person name="Kohler A."/>
            <person name="Barry K."/>
            <person name="LaButti K."/>
            <person name="Morin E."/>
            <person name="Salamov A."/>
            <person name="Lipzen A."/>
            <person name="Mereny Z."/>
            <person name="Hegedus B."/>
            <person name="Baldrian P."/>
            <person name="Stursova M."/>
            <person name="Weitz H."/>
            <person name="Taylor A."/>
            <person name="Grigoriev I.V."/>
            <person name="Nagy L.G."/>
            <person name="Martin F."/>
            <person name="Kauserud H."/>
        </authorList>
    </citation>
    <scope>NUCLEOTIDE SEQUENCE</scope>
    <source>
        <strain evidence="12">9284</strain>
    </source>
</reference>
<comment type="cofactor">
    <cofactor evidence="1">
        <name>Ca(2+)</name>
        <dbReference type="ChEBI" id="CHEBI:29108"/>
    </cofactor>
</comment>
<evidence type="ECO:0000259" key="11">
    <source>
        <dbReference type="PROSITE" id="PS51695"/>
    </source>
</evidence>
<dbReference type="GO" id="GO:0006508">
    <property type="term" value="P:proteolysis"/>
    <property type="evidence" value="ECO:0007669"/>
    <property type="project" value="UniProtKB-KW"/>
</dbReference>
<comment type="subcellular location">
    <subcellularLocation>
        <location evidence="2">Secreted</location>
        <location evidence="2">Extracellular space</location>
    </subcellularLocation>
</comment>
<dbReference type="GO" id="GO:0008240">
    <property type="term" value="F:tripeptidyl-peptidase activity"/>
    <property type="evidence" value="ECO:0007669"/>
    <property type="project" value="TreeGrafter"/>
</dbReference>
<dbReference type="EMBL" id="JARKIF010000006">
    <property type="protein sequence ID" value="KAJ7636584.1"/>
    <property type="molecule type" value="Genomic_DNA"/>
</dbReference>
<dbReference type="InterPro" id="IPR036852">
    <property type="entry name" value="Peptidase_S8/S53_dom_sf"/>
</dbReference>
<protein>
    <submittedName>
        <fullName evidence="12">Subtilisin-like protein</fullName>
    </submittedName>
</protein>
<evidence type="ECO:0000256" key="3">
    <source>
        <dbReference type="ARBA" id="ARBA00022670"/>
    </source>
</evidence>
<dbReference type="CDD" id="cd04056">
    <property type="entry name" value="Peptidases_S53"/>
    <property type="match status" value="1"/>
</dbReference>
<dbReference type="GO" id="GO:0004252">
    <property type="term" value="F:serine-type endopeptidase activity"/>
    <property type="evidence" value="ECO:0007669"/>
    <property type="project" value="InterPro"/>
</dbReference>
<dbReference type="AlphaFoldDB" id="A0AAD7FT19"/>
<feature type="chain" id="PRO_5042028415" evidence="10">
    <location>
        <begin position="18"/>
        <end position="532"/>
    </location>
</feature>
<keyword evidence="10" id="KW-0732">Signal</keyword>
<keyword evidence="3" id="KW-0645">Protease</keyword>
<dbReference type="SUPFAM" id="SSF54897">
    <property type="entry name" value="Protease propeptides/inhibitors"/>
    <property type="match status" value="1"/>
</dbReference>
<keyword evidence="5" id="KW-0378">Hydrolase</keyword>
<comment type="caution">
    <text evidence="9">Lacks conserved residue(s) required for the propagation of feature annotation.</text>
</comment>
<evidence type="ECO:0000256" key="6">
    <source>
        <dbReference type="ARBA" id="ARBA00022825"/>
    </source>
</evidence>
<dbReference type="InterPro" id="IPR050819">
    <property type="entry name" value="Tripeptidyl-peptidase_I"/>
</dbReference>
<evidence type="ECO:0000256" key="10">
    <source>
        <dbReference type="SAM" id="SignalP"/>
    </source>
</evidence>
<dbReference type="InterPro" id="IPR015366">
    <property type="entry name" value="S53_propep"/>
</dbReference>
<dbReference type="InterPro" id="IPR030400">
    <property type="entry name" value="Sedolisin_dom"/>
</dbReference>
<dbReference type="GO" id="GO:0005576">
    <property type="term" value="C:extracellular region"/>
    <property type="evidence" value="ECO:0007669"/>
    <property type="project" value="UniProtKB-SubCell"/>
</dbReference>
<dbReference type="PANTHER" id="PTHR14218:SF15">
    <property type="entry name" value="TRIPEPTIDYL-PEPTIDASE 1"/>
    <property type="match status" value="1"/>
</dbReference>
<evidence type="ECO:0000256" key="1">
    <source>
        <dbReference type="ARBA" id="ARBA00001913"/>
    </source>
</evidence>
<evidence type="ECO:0000256" key="9">
    <source>
        <dbReference type="PROSITE-ProRule" id="PRU01032"/>
    </source>
</evidence>
<organism evidence="12 13">
    <name type="scientific">Roridomyces roridus</name>
    <dbReference type="NCBI Taxonomy" id="1738132"/>
    <lineage>
        <taxon>Eukaryota</taxon>
        <taxon>Fungi</taxon>
        <taxon>Dikarya</taxon>
        <taxon>Basidiomycota</taxon>
        <taxon>Agaricomycotina</taxon>
        <taxon>Agaricomycetes</taxon>
        <taxon>Agaricomycetidae</taxon>
        <taxon>Agaricales</taxon>
        <taxon>Marasmiineae</taxon>
        <taxon>Mycenaceae</taxon>
        <taxon>Roridomyces</taxon>
    </lineage>
</organism>
<accession>A0AAD7FT19</accession>
<gene>
    <name evidence="12" type="ORF">FB45DRAFT_989147</name>
</gene>
<feature type="domain" description="Peptidase S53" evidence="11">
    <location>
        <begin position="192"/>
        <end position="532"/>
    </location>
</feature>
<evidence type="ECO:0000313" key="13">
    <source>
        <dbReference type="Proteomes" id="UP001221142"/>
    </source>
</evidence>